<dbReference type="GeneID" id="20081803"/>
<feature type="chain" id="PRO_5001538088" evidence="2">
    <location>
        <begin position="23"/>
        <end position="137"/>
    </location>
</feature>
<keyword evidence="2" id="KW-0732">Signal</keyword>
<reference evidence="3" key="1">
    <citation type="submission" date="2013-12" db="EMBL/GenBank/DDBJ databases">
        <title>The Genome Sequence of Aphanomyces invadans NJM9701.</title>
        <authorList>
            <consortium name="The Broad Institute Genomics Platform"/>
            <person name="Russ C."/>
            <person name="Tyler B."/>
            <person name="van West P."/>
            <person name="Dieguez-Uribeondo J."/>
            <person name="Young S.K."/>
            <person name="Zeng Q."/>
            <person name="Gargeya S."/>
            <person name="Fitzgerald M."/>
            <person name="Abouelleil A."/>
            <person name="Alvarado L."/>
            <person name="Chapman S.B."/>
            <person name="Gainer-Dewar J."/>
            <person name="Goldberg J."/>
            <person name="Griggs A."/>
            <person name="Gujja S."/>
            <person name="Hansen M."/>
            <person name="Howarth C."/>
            <person name="Imamovic A."/>
            <person name="Ireland A."/>
            <person name="Larimer J."/>
            <person name="McCowan C."/>
            <person name="Murphy C."/>
            <person name="Pearson M."/>
            <person name="Poon T.W."/>
            <person name="Priest M."/>
            <person name="Roberts A."/>
            <person name="Saif S."/>
            <person name="Shea T."/>
            <person name="Sykes S."/>
            <person name="Wortman J."/>
            <person name="Nusbaum C."/>
            <person name="Birren B."/>
        </authorList>
    </citation>
    <scope>NUCLEOTIDE SEQUENCE [LARGE SCALE GENOMIC DNA]</scope>
    <source>
        <strain evidence="3">NJM9701</strain>
    </source>
</reference>
<evidence type="ECO:0000256" key="2">
    <source>
        <dbReference type="SAM" id="SignalP"/>
    </source>
</evidence>
<sequence>MVAPWWLLHGAIALCLCLVVWADKVKCKNDMHLNILLHETPLVPCMAASGMGELKGATPSRQQLRKFFNSLECRTLFNVLRKTMPVCSAQSLGTMRQQFESLDFDQMKAAYEQAMETPVSSTKARNTEETLNSMPSS</sequence>
<dbReference type="VEuPathDB" id="FungiDB:H310_04753"/>
<proteinExistence type="predicted"/>
<evidence type="ECO:0000313" key="3">
    <source>
        <dbReference type="EMBL" id="ETW04490.1"/>
    </source>
</evidence>
<feature type="signal peptide" evidence="2">
    <location>
        <begin position="1"/>
        <end position="22"/>
    </location>
</feature>
<dbReference type="RefSeq" id="XP_008867446.1">
    <property type="nucleotide sequence ID" value="XM_008869224.1"/>
</dbReference>
<dbReference type="OrthoDB" id="67692at2759"/>
<name>A0A024UE66_9STRA</name>
<organism evidence="3">
    <name type="scientific">Aphanomyces invadans</name>
    <dbReference type="NCBI Taxonomy" id="157072"/>
    <lineage>
        <taxon>Eukaryota</taxon>
        <taxon>Sar</taxon>
        <taxon>Stramenopiles</taxon>
        <taxon>Oomycota</taxon>
        <taxon>Saprolegniomycetes</taxon>
        <taxon>Saprolegniales</taxon>
        <taxon>Verrucalvaceae</taxon>
        <taxon>Aphanomyces</taxon>
    </lineage>
</organism>
<feature type="region of interest" description="Disordered" evidence="1">
    <location>
        <begin position="117"/>
        <end position="137"/>
    </location>
</feature>
<protein>
    <submittedName>
        <fullName evidence="3">Uncharacterized protein</fullName>
    </submittedName>
</protein>
<gene>
    <name evidence="3" type="ORF">H310_04753</name>
</gene>
<feature type="compositionally biased region" description="Polar residues" evidence="1">
    <location>
        <begin position="118"/>
        <end position="137"/>
    </location>
</feature>
<dbReference type="AlphaFoldDB" id="A0A024UE66"/>
<dbReference type="EMBL" id="KI913958">
    <property type="protein sequence ID" value="ETW04490.1"/>
    <property type="molecule type" value="Genomic_DNA"/>
</dbReference>
<evidence type="ECO:0000256" key="1">
    <source>
        <dbReference type="SAM" id="MobiDB-lite"/>
    </source>
</evidence>
<accession>A0A024UE66</accession>